<keyword evidence="1" id="KW-0808">Transferase</keyword>
<dbReference type="AlphaFoldDB" id="A0A3B0SEV6"/>
<reference evidence="5" key="1">
    <citation type="submission" date="2018-06" db="EMBL/GenBank/DDBJ databases">
        <authorList>
            <person name="Zhirakovskaya E."/>
        </authorList>
    </citation>
    <scope>NUCLEOTIDE SEQUENCE</scope>
</reference>
<evidence type="ECO:0000256" key="2">
    <source>
        <dbReference type="ARBA" id="ARBA00022723"/>
    </source>
</evidence>
<evidence type="ECO:0000256" key="4">
    <source>
        <dbReference type="ARBA" id="ARBA00022842"/>
    </source>
</evidence>
<name>A0A3B0SEV6_9ZZZZ</name>
<protein>
    <submittedName>
        <fullName evidence="5">Uncharacterized protein</fullName>
    </submittedName>
</protein>
<evidence type="ECO:0000256" key="1">
    <source>
        <dbReference type="ARBA" id="ARBA00022679"/>
    </source>
</evidence>
<dbReference type="EMBL" id="UOEJ01000177">
    <property type="protein sequence ID" value="VAW03798.1"/>
    <property type="molecule type" value="Genomic_DNA"/>
</dbReference>
<sequence length="88" mass="8932">MTTPIKTIGLAMAVSAAGFFATAAVATAGEGHHGEEAKVHCYGVTACKGQNDCKTEHNACKGQGSCKGQGFLKMTAEKCAEAGGKVKK</sequence>
<evidence type="ECO:0000313" key="5">
    <source>
        <dbReference type="EMBL" id="VAW03798.1"/>
    </source>
</evidence>
<keyword evidence="2" id="KW-0479">Metal-binding</keyword>
<dbReference type="PROSITE" id="PS51255">
    <property type="entry name" value="ADPK"/>
    <property type="match status" value="1"/>
</dbReference>
<gene>
    <name evidence="5" type="ORF">MNBD_ALPHA01-1040</name>
</gene>
<organism evidence="5">
    <name type="scientific">hydrothermal vent metagenome</name>
    <dbReference type="NCBI Taxonomy" id="652676"/>
    <lineage>
        <taxon>unclassified sequences</taxon>
        <taxon>metagenomes</taxon>
        <taxon>ecological metagenomes</taxon>
    </lineage>
</organism>
<dbReference type="InterPro" id="IPR007666">
    <property type="entry name" value="ADP_PFK/GK"/>
</dbReference>
<dbReference type="GO" id="GO:0016301">
    <property type="term" value="F:kinase activity"/>
    <property type="evidence" value="ECO:0007669"/>
    <property type="project" value="UniProtKB-KW"/>
</dbReference>
<proteinExistence type="predicted"/>
<evidence type="ECO:0000256" key="3">
    <source>
        <dbReference type="ARBA" id="ARBA00022777"/>
    </source>
</evidence>
<accession>A0A3B0SEV6</accession>
<dbReference type="GO" id="GO:0016773">
    <property type="term" value="F:phosphotransferase activity, alcohol group as acceptor"/>
    <property type="evidence" value="ECO:0007669"/>
    <property type="project" value="InterPro"/>
</dbReference>
<keyword evidence="4" id="KW-0460">Magnesium</keyword>
<dbReference type="GO" id="GO:0046872">
    <property type="term" value="F:metal ion binding"/>
    <property type="evidence" value="ECO:0007669"/>
    <property type="project" value="UniProtKB-KW"/>
</dbReference>
<dbReference type="GO" id="GO:0005975">
    <property type="term" value="P:carbohydrate metabolic process"/>
    <property type="evidence" value="ECO:0007669"/>
    <property type="project" value="InterPro"/>
</dbReference>
<keyword evidence="3" id="KW-0418">Kinase</keyword>